<proteinExistence type="predicted"/>
<gene>
    <name evidence="1" type="ORF">Mlute_02145</name>
</gene>
<organism evidence="1 2">
    <name type="scientific">Meiothermus luteus</name>
    <dbReference type="NCBI Taxonomy" id="2026184"/>
    <lineage>
        <taxon>Bacteria</taxon>
        <taxon>Thermotogati</taxon>
        <taxon>Deinococcota</taxon>
        <taxon>Deinococci</taxon>
        <taxon>Thermales</taxon>
        <taxon>Thermaceae</taxon>
        <taxon>Meiothermus</taxon>
    </lineage>
</organism>
<reference evidence="1 2" key="1">
    <citation type="submission" date="2018-08" db="EMBL/GenBank/DDBJ databases">
        <title>Meiothermus luteus KCTC 52599 genome sequencing project.</title>
        <authorList>
            <person name="Da Costa M.S."/>
            <person name="Albuquerque L."/>
            <person name="Raposo P."/>
            <person name="Froufe H.J.C."/>
            <person name="Barroso C.S."/>
            <person name="Egas C."/>
        </authorList>
    </citation>
    <scope>NUCLEOTIDE SEQUENCE [LARGE SCALE GENOMIC DNA]</scope>
    <source>
        <strain evidence="1 2">KCTC 52599</strain>
    </source>
</reference>
<dbReference type="EMBL" id="QWKZ01000077">
    <property type="protein sequence ID" value="RIH83593.1"/>
    <property type="molecule type" value="Genomic_DNA"/>
</dbReference>
<dbReference type="OrthoDB" id="27346at2"/>
<evidence type="ECO:0000313" key="2">
    <source>
        <dbReference type="Proteomes" id="UP000265800"/>
    </source>
</evidence>
<dbReference type="RefSeq" id="WP_119360694.1">
    <property type="nucleotide sequence ID" value="NZ_QWKZ01000077.1"/>
</dbReference>
<accession>A0A399EJG7</accession>
<sequence>MDVLLAALLLGLVAYFLLRILKSFLLPGPRPGARERCPVCREALNPAQAAALRQGRRKCPQMARCPYQRSRWIN</sequence>
<evidence type="ECO:0000313" key="1">
    <source>
        <dbReference type="EMBL" id="RIH83593.1"/>
    </source>
</evidence>
<comment type="caution">
    <text evidence="1">The sequence shown here is derived from an EMBL/GenBank/DDBJ whole genome shotgun (WGS) entry which is preliminary data.</text>
</comment>
<dbReference type="AlphaFoldDB" id="A0A399EJG7"/>
<dbReference type="Proteomes" id="UP000265800">
    <property type="component" value="Unassembled WGS sequence"/>
</dbReference>
<protein>
    <submittedName>
        <fullName evidence="1">Uncharacterized protein</fullName>
    </submittedName>
</protein>
<name>A0A399EJG7_9DEIN</name>
<keyword evidence="2" id="KW-1185">Reference proteome</keyword>